<feature type="region of interest" description="Disordered" evidence="1">
    <location>
        <begin position="1"/>
        <end position="20"/>
    </location>
</feature>
<evidence type="ECO:0000313" key="3">
    <source>
        <dbReference type="Proteomes" id="UP000044602"/>
    </source>
</evidence>
<reference evidence="2 3" key="1">
    <citation type="submission" date="2015-05" db="EMBL/GenBank/DDBJ databases">
        <authorList>
            <person name="Wang D.B."/>
            <person name="Wang M."/>
        </authorList>
    </citation>
    <scope>NUCLEOTIDE SEQUENCE [LARGE SCALE GENOMIC DNA]</scope>
    <source>
        <strain evidence="2">VL1</strain>
    </source>
</reference>
<evidence type="ECO:0000256" key="1">
    <source>
        <dbReference type="SAM" id="MobiDB-lite"/>
    </source>
</evidence>
<name>A0A0G4MDL5_VERLO</name>
<protein>
    <submittedName>
        <fullName evidence="2">Uncharacterized protein</fullName>
    </submittedName>
</protein>
<evidence type="ECO:0000313" key="2">
    <source>
        <dbReference type="EMBL" id="CRK32322.1"/>
    </source>
</evidence>
<dbReference type="EMBL" id="CVQH01022083">
    <property type="protein sequence ID" value="CRK32322.1"/>
    <property type="molecule type" value="Genomic_DNA"/>
</dbReference>
<proteinExistence type="predicted"/>
<accession>A0A0G4MDL5</accession>
<dbReference type="Proteomes" id="UP000044602">
    <property type="component" value="Unassembled WGS sequence"/>
</dbReference>
<organism evidence="2 3">
    <name type="scientific">Verticillium longisporum</name>
    <name type="common">Verticillium dahliae var. longisporum</name>
    <dbReference type="NCBI Taxonomy" id="100787"/>
    <lineage>
        <taxon>Eukaryota</taxon>
        <taxon>Fungi</taxon>
        <taxon>Dikarya</taxon>
        <taxon>Ascomycota</taxon>
        <taxon>Pezizomycotina</taxon>
        <taxon>Sordariomycetes</taxon>
        <taxon>Hypocreomycetidae</taxon>
        <taxon>Glomerellales</taxon>
        <taxon>Plectosphaerellaceae</taxon>
        <taxon>Verticillium</taxon>
    </lineage>
</organism>
<dbReference type="AlphaFoldDB" id="A0A0G4MDL5"/>
<gene>
    <name evidence="2" type="ORF">BN1708_005713</name>
</gene>
<keyword evidence="3" id="KW-1185">Reference proteome</keyword>
<sequence>MTLAAGLAPPISGALSRSEWGGRGAVAATPSRNCSSSSSTTTSNLIVLAETLVLWLLLLLASTGQADENSLHQWTLSLSSY</sequence>